<evidence type="ECO:0000256" key="4">
    <source>
        <dbReference type="ARBA" id="ARBA00022723"/>
    </source>
</evidence>
<keyword evidence="5 8" id="KW-0378">Hydrolase</keyword>
<feature type="binding site" evidence="8">
    <location>
        <position position="53"/>
    </location>
    <ligand>
        <name>Zn(2+)</name>
        <dbReference type="ChEBI" id="CHEBI:29105"/>
        <note>catalytic</note>
    </ligand>
</feature>
<evidence type="ECO:0000256" key="6">
    <source>
        <dbReference type="ARBA" id="ARBA00022833"/>
    </source>
</evidence>
<dbReference type="GO" id="GO:0002100">
    <property type="term" value="P:tRNA wobble adenosine to inosine editing"/>
    <property type="evidence" value="ECO:0007669"/>
    <property type="project" value="UniProtKB-UniRule"/>
</dbReference>
<dbReference type="RefSeq" id="WP_015923794.1">
    <property type="nucleotide sequence ID" value="NC_011899.1"/>
</dbReference>
<dbReference type="EC" id="3.5.4.33" evidence="8"/>
<dbReference type="PROSITE" id="PS51747">
    <property type="entry name" value="CYT_DCMP_DEAMINASES_2"/>
    <property type="match status" value="1"/>
</dbReference>
<dbReference type="PANTHER" id="PTHR11079:SF202">
    <property type="entry name" value="TRNA-SPECIFIC ADENOSINE DEAMINASE"/>
    <property type="match status" value="1"/>
</dbReference>
<dbReference type="HOGENOM" id="CLU_025810_3_2_9"/>
<evidence type="ECO:0000259" key="9">
    <source>
        <dbReference type="PROSITE" id="PS51747"/>
    </source>
</evidence>
<keyword evidence="3 8" id="KW-0819">tRNA processing</keyword>
<dbReference type="NCBIfam" id="NF008113">
    <property type="entry name" value="PRK10860.1"/>
    <property type="match status" value="1"/>
</dbReference>
<dbReference type="InterPro" id="IPR058535">
    <property type="entry name" value="MafB19-deam"/>
</dbReference>
<dbReference type="Proteomes" id="UP000000719">
    <property type="component" value="Chromosome"/>
</dbReference>
<evidence type="ECO:0000256" key="2">
    <source>
        <dbReference type="ARBA" id="ARBA00011738"/>
    </source>
</evidence>
<name>B8CZX3_HALOH</name>
<dbReference type="GO" id="GO:0052717">
    <property type="term" value="F:tRNA-specific adenosine-34 deaminase activity"/>
    <property type="evidence" value="ECO:0007669"/>
    <property type="project" value="UniProtKB-UniRule"/>
</dbReference>
<proteinExistence type="inferred from homology"/>
<evidence type="ECO:0000256" key="3">
    <source>
        <dbReference type="ARBA" id="ARBA00022694"/>
    </source>
</evidence>
<gene>
    <name evidence="8" type="primary">tadA</name>
    <name evidence="10" type="ordered locus">Hore_20800</name>
</gene>
<dbReference type="OrthoDB" id="9802676at2"/>
<dbReference type="eggNOG" id="COG0590">
    <property type="taxonomic scope" value="Bacteria"/>
</dbReference>
<dbReference type="HAMAP" id="MF_00972">
    <property type="entry name" value="tRNA_aden_deaminase"/>
    <property type="match status" value="1"/>
</dbReference>
<feature type="domain" description="CMP/dCMP-type deaminase" evidence="9">
    <location>
        <begin position="2"/>
        <end position="127"/>
    </location>
</feature>
<evidence type="ECO:0000256" key="8">
    <source>
        <dbReference type="HAMAP-Rule" id="MF_00972"/>
    </source>
</evidence>
<dbReference type="Gene3D" id="3.40.140.10">
    <property type="entry name" value="Cytidine Deaminase, domain 2"/>
    <property type="match status" value="1"/>
</dbReference>
<sequence>MKTDEDFMELALEEARKALALEEVPIGAVVVCNGEIVGSGHNLKETENDPTAHAEIVAIRDAARKLSSWRLNECQLYVTIEPCPMCAGAIMQARLQRVVYGAVDPKAGVAGSLYNLLQDNRFNHTVELKSGVLAAECRQIIKDFFSELRQTRGRVGESG</sequence>
<comment type="function">
    <text evidence="8">Catalyzes the deamination of adenosine to inosine at the wobble position 34 of tRNA(Arg2).</text>
</comment>
<dbReference type="GO" id="GO:0008270">
    <property type="term" value="F:zinc ion binding"/>
    <property type="evidence" value="ECO:0007669"/>
    <property type="project" value="UniProtKB-UniRule"/>
</dbReference>
<comment type="similarity">
    <text evidence="1">Belongs to the cytidine and deoxycytidylate deaminase family. ADAT2 subfamily.</text>
</comment>
<comment type="catalytic activity">
    <reaction evidence="7 8">
        <text>adenosine(34) in tRNA + H2O + H(+) = inosine(34) in tRNA + NH4(+)</text>
        <dbReference type="Rhea" id="RHEA:43168"/>
        <dbReference type="Rhea" id="RHEA-COMP:10373"/>
        <dbReference type="Rhea" id="RHEA-COMP:10374"/>
        <dbReference type="ChEBI" id="CHEBI:15377"/>
        <dbReference type="ChEBI" id="CHEBI:15378"/>
        <dbReference type="ChEBI" id="CHEBI:28938"/>
        <dbReference type="ChEBI" id="CHEBI:74411"/>
        <dbReference type="ChEBI" id="CHEBI:82852"/>
        <dbReference type="EC" id="3.5.4.33"/>
    </reaction>
</comment>
<dbReference type="CDD" id="cd01285">
    <property type="entry name" value="nucleoside_deaminase"/>
    <property type="match status" value="1"/>
</dbReference>
<dbReference type="InterPro" id="IPR016193">
    <property type="entry name" value="Cytidine_deaminase-like"/>
</dbReference>
<feature type="active site" description="Proton donor" evidence="8">
    <location>
        <position position="55"/>
    </location>
</feature>
<dbReference type="AlphaFoldDB" id="B8CZX3"/>
<organism evidence="10 11">
    <name type="scientific">Halothermothrix orenii (strain H 168 / OCM 544 / DSM 9562)</name>
    <dbReference type="NCBI Taxonomy" id="373903"/>
    <lineage>
        <taxon>Bacteria</taxon>
        <taxon>Bacillati</taxon>
        <taxon>Bacillota</taxon>
        <taxon>Clostridia</taxon>
        <taxon>Halanaerobiales</taxon>
        <taxon>Halothermotrichaceae</taxon>
        <taxon>Halothermothrix</taxon>
    </lineage>
</organism>
<dbReference type="SUPFAM" id="SSF53927">
    <property type="entry name" value="Cytidine deaminase-like"/>
    <property type="match status" value="1"/>
</dbReference>
<dbReference type="InterPro" id="IPR028883">
    <property type="entry name" value="tRNA_aden_deaminase"/>
</dbReference>
<keyword evidence="11" id="KW-1185">Reference proteome</keyword>
<protein>
    <recommendedName>
        <fullName evidence="8">tRNA-specific adenosine deaminase</fullName>
        <ecNumber evidence="8">3.5.4.33</ecNumber>
    </recommendedName>
</protein>
<dbReference type="PANTHER" id="PTHR11079">
    <property type="entry name" value="CYTOSINE DEAMINASE FAMILY MEMBER"/>
    <property type="match status" value="1"/>
</dbReference>
<dbReference type="PROSITE" id="PS00903">
    <property type="entry name" value="CYT_DCMP_DEAMINASES_1"/>
    <property type="match status" value="1"/>
</dbReference>
<evidence type="ECO:0000313" key="10">
    <source>
        <dbReference type="EMBL" id="ACL70825.1"/>
    </source>
</evidence>
<comment type="cofactor">
    <cofactor evidence="8">
        <name>Zn(2+)</name>
        <dbReference type="ChEBI" id="CHEBI:29105"/>
    </cofactor>
    <text evidence="8">Binds 1 zinc ion per subunit.</text>
</comment>
<keyword evidence="4 8" id="KW-0479">Metal-binding</keyword>
<feature type="binding site" evidence="8">
    <location>
        <position position="86"/>
    </location>
    <ligand>
        <name>Zn(2+)</name>
        <dbReference type="ChEBI" id="CHEBI:29105"/>
        <note>catalytic</note>
    </ligand>
</feature>
<dbReference type="KEGG" id="hor:Hore_20800"/>
<keyword evidence="6 8" id="KW-0862">Zinc</keyword>
<dbReference type="InterPro" id="IPR016192">
    <property type="entry name" value="APOBEC/CMP_deaminase_Zn-bd"/>
</dbReference>
<reference evidence="10 11" key="1">
    <citation type="journal article" date="2009" name="PLoS ONE">
        <title>Genome analysis of the anaerobic thermohalophilic bacterium Halothermothrix orenii.</title>
        <authorList>
            <person name="Mavromatis K."/>
            <person name="Ivanova N."/>
            <person name="Anderson I."/>
            <person name="Lykidis A."/>
            <person name="Hooper S.D."/>
            <person name="Sun H."/>
            <person name="Kunin V."/>
            <person name="Lapidus A."/>
            <person name="Hugenholtz P."/>
            <person name="Patel B."/>
            <person name="Kyrpides N.C."/>
        </authorList>
    </citation>
    <scope>NUCLEOTIDE SEQUENCE [LARGE SCALE GENOMIC DNA]</scope>
    <source>
        <strain evidence="11">H 168 / OCM 544 / DSM 9562</strain>
    </source>
</reference>
<dbReference type="Pfam" id="PF14437">
    <property type="entry name" value="MafB19-deam"/>
    <property type="match status" value="1"/>
</dbReference>
<dbReference type="EMBL" id="CP001098">
    <property type="protein sequence ID" value="ACL70825.1"/>
    <property type="molecule type" value="Genomic_DNA"/>
</dbReference>
<accession>B8CZX3</accession>
<dbReference type="STRING" id="373903.Hore_20800"/>
<feature type="binding site" evidence="8">
    <location>
        <position position="83"/>
    </location>
    <ligand>
        <name>Zn(2+)</name>
        <dbReference type="ChEBI" id="CHEBI:29105"/>
        <note>catalytic</note>
    </ligand>
</feature>
<evidence type="ECO:0000256" key="7">
    <source>
        <dbReference type="ARBA" id="ARBA00048045"/>
    </source>
</evidence>
<dbReference type="InterPro" id="IPR002125">
    <property type="entry name" value="CMP_dCMP_dom"/>
</dbReference>
<evidence type="ECO:0000256" key="5">
    <source>
        <dbReference type="ARBA" id="ARBA00022801"/>
    </source>
</evidence>
<evidence type="ECO:0000313" key="11">
    <source>
        <dbReference type="Proteomes" id="UP000000719"/>
    </source>
</evidence>
<dbReference type="FunFam" id="3.40.140.10:FF:000005">
    <property type="entry name" value="tRNA-specific adenosine deaminase"/>
    <property type="match status" value="1"/>
</dbReference>
<evidence type="ECO:0000256" key="1">
    <source>
        <dbReference type="ARBA" id="ARBA00010669"/>
    </source>
</evidence>
<comment type="subunit">
    <text evidence="2 8">Homodimer.</text>
</comment>